<evidence type="ECO:0000256" key="6">
    <source>
        <dbReference type="PIRSR" id="PIRSR039102-3"/>
    </source>
</evidence>
<dbReference type="GO" id="GO:0008360">
    <property type="term" value="P:regulation of cell shape"/>
    <property type="evidence" value="ECO:0007669"/>
    <property type="project" value="UniProtKB-KW"/>
</dbReference>
<keyword evidence="6" id="KW-0464">Manganese</keyword>
<feature type="binding site" evidence="6">
    <location>
        <position position="281"/>
    </location>
    <ligand>
        <name>Mg(2+)</name>
        <dbReference type="ChEBI" id="CHEBI:18420"/>
        <label>2</label>
    </ligand>
</feature>
<dbReference type="GO" id="GO:0009252">
    <property type="term" value="P:peptidoglycan biosynthetic process"/>
    <property type="evidence" value="ECO:0007669"/>
    <property type="project" value="UniProtKB-UniRule"/>
</dbReference>
<keyword evidence="3 4" id="KW-0961">Cell wall biogenesis/degradation</keyword>
<keyword evidence="7" id="KW-0067">ATP-binding</keyword>
<comment type="catalytic activity">
    <reaction evidence="4">
        <text>2 D-alanine + ATP = D-alanyl-D-alanine + ADP + phosphate + H(+)</text>
        <dbReference type="Rhea" id="RHEA:11224"/>
        <dbReference type="ChEBI" id="CHEBI:15378"/>
        <dbReference type="ChEBI" id="CHEBI:30616"/>
        <dbReference type="ChEBI" id="CHEBI:43474"/>
        <dbReference type="ChEBI" id="CHEBI:57416"/>
        <dbReference type="ChEBI" id="CHEBI:57822"/>
        <dbReference type="ChEBI" id="CHEBI:456216"/>
        <dbReference type="EC" id="6.3.2.4"/>
    </reaction>
</comment>
<evidence type="ECO:0000256" key="4">
    <source>
        <dbReference type="HAMAP-Rule" id="MF_00047"/>
    </source>
</evidence>
<gene>
    <name evidence="4" type="primary">ddl</name>
    <name evidence="9" type="ORF">BJ984_000755</name>
</gene>
<comment type="pathway">
    <text evidence="4">Cell wall biogenesis; peptidoglycan biosynthesis.</text>
</comment>
<dbReference type="InterPro" id="IPR016185">
    <property type="entry name" value="PreATP-grasp_dom_sf"/>
</dbReference>
<keyword evidence="7" id="KW-0547">Nucleotide-binding</keyword>
<keyword evidence="6" id="KW-0460">Magnesium</keyword>
<dbReference type="InterPro" id="IPR013815">
    <property type="entry name" value="ATP_grasp_subdomain_1"/>
</dbReference>
<dbReference type="Proteomes" id="UP000549913">
    <property type="component" value="Unassembled WGS sequence"/>
</dbReference>
<feature type="binding site" evidence="6">
    <location>
        <position position="266"/>
    </location>
    <ligand>
        <name>Mg(2+)</name>
        <dbReference type="ChEBI" id="CHEBI:18420"/>
        <label>1</label>
    </ligand>
</feature>
<dbReference type="Pfam" id="PF01820">
    <property type="entry name" value="Dala_Dala_lig_N"/>
    <property type="match status" value="1"/>
</dbReference>
<dbReference type="Gene3D" id="3.40.50.20">
    <property type="match status" value="1"/>
</dbReference>
<feature type="active site" evidence="5">
    <location>
        <position position="290"/>
    </location>
</feature>
<feature type="active site" evidence="5">
    <location>
        <position position="19"/>
    </location>
</feature>
<dbReference type="PANTHER" id="PTHR23132:SF23">
    <property type="entry name" value="D-ALANINE--D-ALANINE LIGASE B"/>
    <property type="match status" value="1"/>
</dbReference>
<dbReference type="EMBL" id="JACCBM010000001">
    <property type="protein sequence ID" value="NYD69597.1"/>
    <property type="molecule type" value="Genomic_DNA"/>
</dbReference>
<evidence type="ECO:0000313" key="9">
    <source>
        <dbReference type="EMBL" id="NYD69597.1"/>
    </source>
</evidence>
<dbReference type="RefSeq" id="WP_179546896.1">
    <property type="nucleotide sequence ID" value="NZ_BSEW01000001.1"/>
</dbReference>
<evidence type="ECO:0000256" key="3">
    <source>
        <dbReference type="ARBA" id="ARBA00023316"/>
    </source>
</evidence>
<feature type="binding site" evidence="6">
    <location>
        <position position="279"/>
    </location>
    <ligand>
        <name>Mg(2+)</name>
        <dbReference type="ChEBI" id="CHEBI:18420"/>
        <label>1</label>
    </ligand>
</feature>
<dbReference type="InterPro" id="IPR005905">
    <property type="entry name" value="D_ala_D_ala"/>
</dbReference>
<name>A0A852SMB1_9MICO</name>
<dbReference type="SUPFAM" id="SSF52440">
    <property type="entry name" value="PreATP-grasp domain"/>
    <property type="match status" value="1"/>
</dbReference>
<comment type="similarity">
    <text evidence="1 4">Belongs to the D-alanine--D-alanine ligase family.</text>
</comment>
<feature type="domain" description="ATP-grasp" evidence="8">
    <location>
        <begin position="105"/>
        <end position="312"/>
    </location>
</feature>
<evidence type="ECO:0000259" key="8">
    <source>
        <dbReference type="PROSITE" id="PS50975"/>
    </source>
</evidence>
<dbReference type="InterPro" id="IPR011095">
    <property type="entry name" value="Dala_Dala_lig_C"/>
</dbReference>
<dbReference type="NCBIfam" id="NF002378">
    <property type="entry name" value="PRK01372.1"/>
    <property type="match status" value="1"/>
</dbReference>
<keyword evidence="4" id="KW-0963">Cytoplasm</keyword>
<dbReference type="GO" id="GO:0005737">
    <property type="term" value="C:cytoplasm"/>
    <property type="evidence" value="ECO:0007669"/>
    <property type="project" value="UniProtKB-SubCell"/>
</dbReference>
<comment type="cofactor">
    <cofactor evidence="6">
        <name>Mg(2+)</name>
        <dbReference type="ChEBI" id="CHEBI:18420"/>
    </cofactor>
    <cofactor evidence="6">
        <name>Mn(2+)</name>
        <dbReference type="ChEBI" id="CHEBI:29035"/>
    </cofactor>
    <text evidence="6">Binds 2 magnesium or manganese ions per subunit.</text>
</comment>
<dbReference type="GO" id="GO:0008716">
    <property type="term" value="F:D-alanine-D-alanine ligase activity"/>
    <property type="evidence" value="ECO:0007669"/>
    <property type="project" value="UniProtKB-UniRule"/>
</dbReference>
<dbReference type="PROSITE" id="PS50975">
    <property type="entry name" value="ATP_GRASP"/>
    <property type="match status" value="1"/>
</dbReference>
<dbReference type="AlphaFoldDB" id="A0A852SMB1"/>
<evidence type="ECO:0000256" key="5">
    <source>
        <dbReference type="PIRSR" id="PIRSR039102-1"/>
    </source>
</evidence>
<dbReference type="Gene3D" id="3.30.1490.20">
    <property type="entry name" value="ATP-grasp fold, A domain"/>
    <property type="match status" value="1"/>
</dbReference>
<feature type="active site" evidence="5">
    <location>
        <position position="155"/>
    </location>
</feature>
<dbReference type="GO" id="GO:0071555">
    <property type="term" value="P:cell wall organization"/>
    <property type="evidence" value="ECO:0007669"/>
    <property type="project" value="UniProtKB-KW"/>
</dbReference>
<evidence type="ECO:0000313" key="10">
    <source>
        <dbReference type="Proteomes" id="UP000549913"/>
    </source>
</evidence>
<comment type="caution">
    <text evidence="9">The sequence shown here is derived from an EMBL/GenBank/DDBJ whole genome shotgun (WGS) entry which is preliminary data.</text>
</comment>
<organism evidence="9 10">
    <name type="scientific">Herbiconiux flava</name>
    <dbReference type="NCBI Taxonomy" id="881268"/>
    <lineage>
        <taxon>Bacteria</taxon>
        <taxon>Bacillati</taxon>
        <taxon>Actinomycetota</taxon>
        <taxon>Actinomycetes</taxon>
        <taxon>Micrococcales</taxon>
        <taxon>Microbacteriaceae</taxon>
        <taxon>Herbiconiux</taxon>
    </lineage>
</organism>
<reference evidence="9 10" key="1">
    <citation type="submission" date="2020-07" db="EMBL/GenBank/DDBJ databases">
        <title>Sequencing the genomes of 1000 actinobacteria strains.</title>
        <authorList>
            <person name="Klenk H.-P."/>
        </authorList>
    </citation>
    <scope>NUCLEOTIDE SEQUENCE [LARGE SCALE GENOMIC DNA]</scope>
    <source>
        <strain evidence="9 10">DSM 26474</strain>
    </source>
</reference>
<dbReference type="EC" id="6.3.2.4" evidence="4"/>
<dbReference type="InterPro" id="IPR011127">
    <property type="entry name" value="Dala_Dala_lig_N"/>
</dbReference>
<evidence type="ECO:0000256" key="2">
    <source>
        <dbReference type="ARBA" id="ARBA00022598"/>
    </source>
</evidence>
<dbReference type="HAMAP" id="MF_00047">
    <property type="entry name" value="Dala_Dala_lig"/>
    <property type="match status" value="1"/>
</dbReference>
<feature type="binding site" evidence="6">
    <location>
        <position position="279"/>
    </location>
    <ligand>
        <name>Mg(2+)</name>
        <dbReference type="ChEBI" id="CHEBI:18420"/>
        <label>2</label>
    </ligand>
</feature>
<keyword evidence="2 4" id="KW-0436">Ligase</keyword>
<accession>A0A852SMB1</accession>
<comment type="subcellular location">
    <subcellularLocation>
        <location evidence="4">Cytoplasm</location>
    </subcellularLocation>
</comment>
<dbReference type="GO" id="GO:0005524">
    <property type="term" value="F:ATP binding"/>
    <property type="evidence" value="ECO:0007669"/>
    <property type="project" value="UniProtKB-UniRule"/>
</dbReference>
<dbReference type="PIRSF" id="PIRSF039102">
    <property type="entry name" value="Ddl/VanB"/>
    <property type="match status" value="1"/>
</dbReference>
<keyword evidence="4" id="KW-0573">Peptidoglycan synthesis</keyword>
<protein>
    <recommendedName>
        <fullName evidence="4">D-alanine--D-alanine ligase</fullName>
        <ecNumber evidence="4">6.3.2.4</ecNumber>
    </recommendedName>
    <alternativeName>
        <fullName evidence="4">D-Ala-D-Ala ligase</fullName>
    </alternativeName>
    <alternativeName>
        <fullName evidence="4">D-alanylalanine synthetase</fullName>
    </alternativeName>
</protein>
<dbReference type="GO" id="GO:0046872">
    <property type="term" value="F:metal ion binding"/>
    <property type="evidence" value="ECO:0007669"/>
    <property type="project" value="UniProtKB-KW"/>
</dbReference>
<sequence>MSEATPLTVVVLAGGISHERDVSLRSGRRVADSLAERGHTVILRDPDASLLQFLDETRPDVVWPALHGASGEDGALRALLDALDIPYVGSSPDPSRLAWNKPTAKVLVSRAGLQTPRSITLPRDTFRELGATEVLARVSASLGSDLVVKPAQGGSALGVGIIDSADDLPRAVVDAYTYGEVALIEQRVRGVEVSVGILDLGEGPFALPGVEIEPRSGVYSFEARYNAGETRFFVPARLDDETSRLAGETALRIHETIGLRHISRIDLIIDEAGVPWFLEANVLPGLTETSMVPQGILATGRSLGEVYSTLSEVAIAEAAAGR</sequence>
<evidence type="ECO:0000256" key="1">
    <source>
        <dbReference type="ARBA" id="ARBA00010871"/>
    </source>
</evidence>
<keyword evidence="4" id="KW-0133">Cell shape</keyword>
<evidence type="ECO:0000256" key="7">
    <source>
        <dbReference type="PROSITE-ProRule" id="PRU00409"/>
    </source>
</evidence>
<keyword evidence="6" id="KW-0479">Metal-binding</keyword>
<comment type="function">
    <text evidence="4">Cell wall formation.</text>
</comment>
<keyword evidence="10" id="KW-1185">Reference proteome</keyword>
<dbReference type="Gene3D" id="3.30.470.20">
    <property type="entry name" value="ATP-grasp fold, B domain"/>
    <property type="match status" value="1"/>
</dbReference>
<dbReference type="InterPro" id="IPR011761">
    <property type="entry name" value="ATP-grasp"/>
</dbReference>
<dbReference type="UniPathway" id="UPA00219"/>
<dbReference type="SUPFAM" id="SSF56059">
    <property type="entry name" value="Glutathione synthetase ATP-binding domain-like"/>
    <property type="match status" value="1"/>
</dbReference>
<dbReference type="Pfam" id="PF07478">
    <property type="entry name" value="Dala_Dala_lig_C"/>
    <property type="match status" value="1"/>
</dbReference>
<proteinExistence type="inferred from homology"/>
<dbReference type="PANTHER" id="PTHR23132">
    <property type="entry name" value="D-ALANINE--D-ALANINE LIGASE"/>
    <property type="match status" value="1"/>
</dbReference>